<feature type="domain" description="Zn(2)-C6 fungal-type" evidence="4">
    <location>
        <begin position="19"/>
        <end position="49"/>
    </location>
</feature>
<name>A0AAJ0B468_9PEZI</name>
<protein>
    <submittedName>
        <fullName evidence="5">Activator of stress genes 1</fullName>
    </submittedName>
</protein>
<evidence type="ECO:0000256" key="3">
    <source>
        <dbReference type="SAM" id="MobiDB-lite"/>
    </source>
</evidence>
<comment type="caution">
    <text evidence="5">The sequence shown here is derived from an EMBL/GenBank/DDBJ whole genome shotgun (WGS) entry which is preliminary data.</text>
</comment>
<sequence>MSNRGPVPKRLAGGRIVQACTRCRAGKIRCDGGTPTCSACAERGRDCVYPETQRTRGPGKSKQRIEALEERLARMESMLRQEQTATDPGPSLPESSRLSLPDHASHFLRISERMAGFREAEVSAPLRRPVLSVVSPEASELLLIEQALESVTAELPFFQISWFLGEMKHPDALSRADAPWQAMLNSLVASSVVYRTAANAFHEVNPCTWAFLRNAYAVLPELILQGHSLEAPQAVMAMVMFTRLSADARTTSLLLSMAIRMQHALGPHDLLNSSEWVPTTEDENRDRLFWTSYVLDMETSANTGLPPTHALLSPLPIIPSHIQDDTTFRLRIELAAIQSRISKEYIITHEAEHIALLSELEAWARRVPAEIRPAPDGDAIENTEDDAVDFPATILQLVYYNCVTMVCWSLVRRVAAETTGYLQKTGIVQDRADEHRRKARSSARATIHCLGRFRFQNFPELWRALCYPLSATIALLAVVCKEPTHPEAEGDLAVIDSFVRFLEKMAHEEGCDLERMIDGVNKFRNLARDAVGAAKASIMPVNPALWPLNVASGCTAKAIATSLTCEVYHPMYIAQSFMGNMPNRDTVEAKRLAEKVVISWGENGYGPFVPDSLMPATYGFVFSS</sequence>
<accession>A0AAJ0B468</accession>
<dbReference type="InterPro" id="IPR007219">
    <property type="entry name" value="XnlR_reg_dom"/>
</dbReference>
<dbReference type="GO" id="GO:0003677">
    <property type="term" value="F:DNA binding"/>
    <property type="evidence" value="ECO:0007669"/>
    <property type="project" value="InterPro"/>
</dbReference>
<dbReference type="InterPro" id="IPR001138">
    <property type="entry name" value="Zn2Cys6_DnaBD"/>
</dbReference>
<dbReference type="InterPro" id="IPR036864">
    <property type="entry name" value="Zn2-C6_fun-type_DNA-bd_sf"/>
</dbReference>
<dbReference type="SMART" id="SM00066">
    <property type="entry name" value="GAL4"/>
    <property type="match status" value="1"/>
</dbReference>
<dbReference type="CDD" id="cd00067">
    <property type="entry name" value="GAL4"/>
    <property type="match status" value="1"/>
</dbReference>
<dbReference type="CDD" id="cd12148">
    <property type="entry name" value="fungal_TF_MHR"/>
    <property type="match status" value="1"/>
</dbReference>
<reference evidence="5" key="1">
    <citation type="submission" date="2023-06" db="EMBL/GenBank/DDBJ databases">
        <title>Genome-scale phylogeny and comparative genomics of the fungal order Sordariales.</title>
        <authorList>
            <consortium name="Lawrence Berkeley National Laboratory"/>
            <person name="Hensen N."/>
            <person name="Bonometti L."/>
            <person name="Westerberg I."/>
            <person name="Brannstrom I.O."/>
            <person name="Guillou S."/>
            <person name="Cros-Aarteil S."/>
            <person name="Calhoun S."/>
            <person name="Haridas S."/>
            <person name="Kuo A."/>
            <person name="Mondo S."/>
            <person name="Pangilinan J."/>
            <person name="Riley R."/>
            <person name="Labutti K."/>
            <person name="Andreopoulos B."/>
            <person name="Lipzen A."/>
            <person name="Chen C."/>
            <person name="Yanf M."/>
            <person name="Daum C."/>
            <person name="Ng V."/>
            <person name="Clum A."/>
            <person name="Steindorff A."/>
            <person name="Ohm R."/>
            <person name="Martin F."/>
            <person name="Silar P."/>
            <person name="Natvig D."/>
            <person name="Lalanne C."/>
            <person name="Gautier V."/>
            <person name="Ament-Velasquez S.L."/>
            <person name="Kruys A."/>
            <person name="Hutchinson M.I."/>
            <person name="Powell A.J."/>
            <person name="Barry K."/>
            <person name="Miller A.N."/>
            <person name="Grigoriev I.V."/>
            <person name="Debuchy R."/>
            <person name="Gladieux P."/>
            <person name="Thoren M.H."/>
            <person name="Johannesson H."/>
        </authorList>
    </citation>
    <scope>NUCLEOTIDE SEQUENCE</scope>
    <source>
        <strain evidence="5">PSN4</strain>
    </source>
</reference>
<dbReference type="PROSITE" id="PS50048">
    <property type="entry name" value="ZN2_CY6_FUNGAL_2"/>
    <property type="match status" value="1"/>
</dbReference>
<evidence type="ECO:0000256" key="1">
    <source>
        <dbReference type="ARBA" id="ARBA00022723"/>
    </source>
</evidence>
<keyword evidence="2" id="KW-0539">Nucleus</keyword>
<dbReference type="GO" id="GO:0000981">
    <property type="term" value="F:DNA-binding transcription factor activity, RNA polymerase II-specific"/>
    <property type="evidence" value="ECO:0007669"/>
    <property type="project" value="InterPro"/>
</dbReference>
<gene>
    <name evidence="5" type="ORF">QBC47DRAFT_394562</name>
</gene>
<dbReference type="PANTHER" id="PTHR46910:SF25">
    <property type="entry name" value="ABC-TRANSPORTER-REGULATING TRANSCRIPTION FACTOR"/>
    <property type="match status" value="1"/>
</dbReference>
<dbReference type="PANTHER" id="PTHR46910">
    <property type="entry name" value="TRANSCRIPTION FACTOR PDR1"/>
    <property type="match status" value="1"/>
</dbReference>
<dbReference type="InterPro" id="IPR050987">
    <property type="entry name" value="AtrR-like"/>
</dbReference>
<feature type="region of interest" description="Disordered" evidence="3">
    <location>
        <begin position="79"/>
        <end position="98"/>
    </location>
</feature>
<evidence type="ECO:0000313" key="5">
    <source>
        <dbReference type="EMBL" id="KAK1750078.1"/>
    </source>
</evidence>
<evidence type="ECO:0000313" key="6">
    <source>
        <dbReference type="Proteomes" id="UP001239445"/>
    </source>
</evidence>
<dbReference type="SUPFAM" id="SSF57701">
    <property type="entry name" value="Zn2/Cys6 DNA-binding domain"/>
    <property type="match status" value="1"/>
</dbReference>
<evidence type="ECO:0000259" key="4">
    <source>
        <dbReference type="PROSITE" id="PS50048"/>
    </source>
</evidence>
<dbReference type="SMART" id="SM00906">
    <property type="entry name" value="Fungal_trans"/>
    <property type="match status" value="1"/>
</dbReference>
<dbReference type="Gene3D" id="4.10.240.10">
    <property type="entry name" value="Zn(2)-C6 fungal-type DNA-binding domain"/>
    <property type="match status" value="1"/>
</dbReference>
<keyword evidence="6" id="KW-1185">Reference proteome</keyword>
<dbReference type="EMBL" id="MU839849">
    <property type="protein sequence ID" value="KAK1750078.1"/>
    <property type="molecule type" value="Genomic_DNA"/>
</dbReference>
<dbReference type="GO" id="GO:0008270">
    <property type="term" value="F:zinc ion binding"/>
    <property type="evidence" value="ECO:0007669"/>
    <property type="project" value="InterPro"/>
</dbReference>
<proteinExistence type="predicted"/>
<feature type="compositionally biased region" description="Low complexity" evidence="3">
    <location>
        <begin position="88"/>
        <end position="98"/>
    </location>
</feature>
<dbReference type="GO" id="GO:0006351">
    <property type="term" value="P:DNA-templated transcription"/>
    <property type="evidence" value="ECO:0007669"/>
    <property type="project" value="InterPro"/>
</dbReference>
<organism evidence="5 6">
    <name type="scientific">Echria macrotheca</name>
    <dbReference type="NCBI Taxonomy" id="438768"/>
    <lineage>
        <taxon>Eukaryota</taxon>
        <taxon>Fungi</taxon>
        <taxon>Dikarya</taxon>
        <taxon>Ascomycota</taxon>
        <taxon>Pezizomycotina</taxon>
        <taxon>Sordariomycetes</taxon>
        <taxon>Sordariomycetidae</taxon>
        <taxon>Sordariales</taxon>
        <taxon>Schizotheciaceae</taxon>
        <taxon>Echria</taxon>
    </lineage>
</organism>
<dbReference type="Proteomes" id="UP001239445">
    <property type="component" value="Unassembled WGS sequence"/>
</dbReference>
<dbReference type="AlphaFoldDB" id="A0AAJ0B468"/>
<dbReference type="PROSITE" id="PS00463">
    <property type="entry name" value="ZN2_CY6_FUNGAL_1"/>
    <property type="match status" value="1"/>
</dbReference>
<evidence type="ECO:0000256" key="2">
    <source>
        <dbReference type="ARBA" id="ARBA00023242"/>
    </source>
</evidence>
<keyword evidence="1" id="KW-0479">Metal-binding</keyword>
<dbReference type="Pfam" id="PF04082">
    <property type="entry name" value="Fungal_trans"/>
    <property type="match status" value="1"/>
</dbReference>
<dbReference type="Pfam" id="PF00172">
    <property type="entry name" value="Zn_clus"/>
    <property type="match status" value="1"/>
</dbReference>